<feature type="compositionally biased region" description="Low complexity" evidence="7">
    <location>
        <begin position="1128"/>
        <end position="1140"/>
    </location>
</feature>
<evidence type="ECO:0000313" key="9">
    <source>
        <dbReference type="EMBL" id="KAK7736057.1"/>
    </source>
</evidence>
<protein>
    <recommendedName>
        <fullName evidence="8">TEA domain-containing protein</fullName>
    </recommendedName>
</protein>
<comment type="similarity">
    <text evidence="2">Belongs to the TEC1 family.</text>
</comment>
<feature type="region of interest" description="Disordered" evidence="7">
    <location>
        <begin position="1"/>
        <end position="109"/>
    </location>
</feature>
<dbReference type="InterPro" id="IPR050937">
    <property type="entry name" value="TEC1_TEAD_TF"/>
</dbReference>
<evidence type="ECO:0000259" key="8">
    <source>
        <dbReference type="PROSITE" id="PS51088"/>
    </source>
</evidence>
<keyword evidence="10" id="KW-1185">Reference proteome</keyword>
<feature type="compositionally biased region" description="Low complexity" evidence="7">
    <location>
        <begin position="48"/>
        <end position="65"/>
    </location>
</feature>
<dbReference type="InterPro" id="IPR038096">
    <property type="entry name" value="TEA/ATTS_sf"/>
</dbReference>
<comment type="subcellular location">
    <subcellularLocation>
        <location evidence="1">Nucleus</location>
    </subcellularLocation>
</comment>
<evidence type="ECO:0000256" key="4">
    <source>
        <dbReference type="ARBA" id="ARBA00023163"/>
    </source>
</evidence>
<accession>A0ABR1PGR1</accession>
<keyword evidence="3" id="KW-0805">Transcription regulation</keyword>
<evidence type="ECO:0000256" key="1">
    <source>
        <dbReference type="ARBA" id="ARBA00004123"/>
    </source>
</evidence>
<feature type="region of interest" description="Disordered" evidence="7">
    <location>
        <begin position="1055"/>
        <end position="1163"/>
    </location>
</feature>
<keyword evidence="5" id="KW-0539">Nucleus</keyword>
<evidence type="ECO:0000256" key="5">
    <source>
        <dbReference type="ARBA" id="ARBA00023242"/>
    </source>
</evidence>
<reference evidence="9 10" key="1">
    <citation type="submission" date="2024-02" db="EMBL/GenBank/DDBJ databases">
        <title>De novo assembly and annotation of 12 fungi associated with fruit tree decline syndrome in Ontario, Canada.</title>
        <authorList>
            <person name="Sulman M."/>
            <person name="Ellouze W."/>
            <person name="Ilyukhin E."/>
        </authorList>
    </citation>
    <scope>NUCLEOTIDE SEQUENCE [LARGE SCALE GENOMIC DNA]</scope>
    <source>
        <strain evidence="9 10">M169</strain>
    </source>
</reference>
<dbReference type="EMBL" id="JAKNSF020000011">
    <property type="protein sequence ID" value="KAK7736057.1"/>
    <property type="molecule type" value="Genomic_DNA"/>
</dbReference>
<dbReference type="PROSITE" id="PS51088">
    <property type="entry name" value="TEA_2"/>
    <property type="match status" value="1"/>
</dbReference>
<evidence type="ECO:0000256" key="6">
    <source>
        <dbReference type="PROSITE-ProRule" id="PRU00505"/>
    </source>
</evidence>
<evidence type="ECO:0000256" key="2">
    <source>
        <dbReference type="ARBA" id="ARBA00008421"/>
    </source>
</evidence>
<feature type="region of interest" description="Disordered" evidence="7">
    <location>
        <begin position="346"/>
        <end position="368"/>
    </location>
</feature>
<dbReference type="SMART" id="SM00426">
    <property type="entry name" value="TEA"/>
    <property type="match status" value="1"/>
</dbReference>
<dbReference type="Gene3D" id="6.10.20.40">
    <property type="entry name" value="TEA/ATTS domain"/>
    <property type="match status" value="1"/>
</dbReference>
<dbReference type="InterPro" id="IPR000818">
    <property type="entry name" value="TEA/ATTS_dom"/>
</dbReference>
<feature type="region of interest" description="Disordered" evidence="7">
    <location>
        <begin position="144"/>
        <end position="163"/>
    </location>
</feature>
<gene>
    <name evidence="9" type="ORF">SLS63_003578</name>
</gene>
<feature type="region of interest" description="Disordered" evidence="7">
    <location>
        <begin position="978"/>
        <end position="1002"/>
    </location>
</feature>
<evidence type="ECO:0000256" key="7">
    <source>
        <dbReference type="SAM" id="MobiDB-lite"/>
    </source>
</evidence>
<feature type="compositionally biased region" description="Low complexity" evidence="7">
    <location>
        <begin position="144"/>
        <end position="159"/>
    </location>
</feature>
<dbReference type="Proteomes" id="UP001430848">
    <property type="component" value="Unassembled WGS sequence"/>
</dbReference>
<sequence length="1176" mass="130972">MLGSLDAHRAVLPSQRPPSPPPHPHSHQPMPDYVHHDPVGPSPYEDASNSNSNSNNNGSSSSNNNTRGDYLARVGGREPLQESTGNVQHHHHHYPYGQRALPSLSSASSASCTPVLSHALSAIPAPPILPTQALGSTGVVVPSSSAASQQQQQDQQHQGGVVGGGSAALAAAAAAAAASGTSALRLRRHQLNLHRQSRHSKNPIYLSPEFCQYRVKQKDKDEQKWPDILEDAFLDALLLIVHMGRRKYHMHGKQHGRNMLICEYIWIAWKQQTLPPGAPAPPQYTMQEVKPCQCKPPKKPHRDDEQCWVKVKHDWYRERKQVSSHIQVIKNFFRFHPAYHFFFSKGSEESGKDKKKSSPGRWYKENTDQKSFKDDPVLNALKEDRLPDVRPNYEYFGQLLSMNQRVQVSPSMCWLYLSNDLIRDQSSTETRFYTDEDGVKREEEVIKVKTYHPEQGLLPHWDFPHRYEFTSGRKEWAARDKEDRSIRQTFLHEYNWDMKQTESSSVREVCDEWEVDHPELHASLQSVIEHHDLQNAHLHSASQCDIIHMDLTLDIHGITKLTKLPKGSAFRPLVKITVAQQGLQNHHWCVRTRLERPPELCSNGRGTTFKDDLEMGYVFTHVRGCHDRNPTCDCRERRRGNVWSVPFPEVQWAEALDLCATYPRYFLPKEKKASSGGGKKDEDDAKEEDVVTQMDLMKATAMFQELWSSPPAPPGSPDQLNWTRRAVILWTFNTIHFFDKEKKLCTTPAGTNWRFLTAVDPLSPMHQERMLLSGSAAQRGDRVVMSPSPTYQQMLNAQMAENFSSAWNGGNVHLNIPQGGTQSNPSSLPVSPMPSYGPSNLSLHGNFTNGLVTPPPSAALTSSYVAGFDGSSGIGVHSQDLGGQNMGFMPTTTSTNTEASFMTSGSFSTEPYIPYNTGNSSFYEEPEDDESDTTLPGCETTDLSGLAPQQWSNMNSTAHAGNNALTLDWNHPDLTSGLSMTVNDETGLGGEAGTNPLDDSARQMQHPYDACAQVVRSEAARQSRAQSSDHYLAGLQRMQGSLDSRDRLEQHRANVPAHDDDIWNTAASTPNNCDGGPIGGSQDASAQFSQSTTGWDDSFGQFHSQQPQQPQQHRHHNDGLSRPAPEYLGGSSSSGLSPLVSRKRSREEAEGDDAYSLGSMAGYVPSGHKNLRYRLG</sequence>
<evidence type="ECO:0000313" key="10">
    <source>
        <dbReference type="Proteomes" id="UP001430848"/>
    </source>
</evidence>
<dbReference type="Pfam" id="PF01285">
    <property type="entry name" value="TEA"/>
    <property type="match status" value="1"/>
</dbReference>
<feature type="compositionally biased region" description="Low complexity" evidence="7">
    <location>
        <begin position="100"/>
        <end position="109"/>
    </location>
</feature>
<keyword evidence="4" id="KW-0804">Transcription</keyword>
<dbReference type="PANTHER" id="PTHR11834">
    <property type="entry name" value="TRANSCRIPTIONAL ENHANCER FACTOR TEF RELATED"/>
    <property type="match status" value="1"/>
</dbReference>
<dbReference type="PANTHER" id="PTHR11834:SF0">
    <property type="entry name" value="PROTEIN SCALLOPED"/>
    <property type="match status" value="1"/>
</dbReference>
<feature type="domain" description="TEA" evidence="8">
    <location>
        <begin position="218"/>
        <end position="292"/>
    </location>
</feature>
<evidence type="ECO:0000256" key="3">
    <source>
        <dbReference type="ARBA" id="ARBA00023015"/>
    </source>
</evidence>
<organism evidence="9 10">
    <name type="scientific">Diaporthe eres</name>
    <name type="common">Phomopsis oblonga</name>
    <dbReference type="NCBI Taxonomy" id="83184"/>
    <lineage>
        <taxon>Eukaryota</taxon>
        <taxon>Fungi</taxon>
        <taxon>Dikarya</taxon>
        <taxon>Ascomycota</taxon>
        <taxon>Pezizomycotina</taxon>
        <taxon>Sordariomycetes</taxon>
        <taxon>Sordariomycetidae</taxon>
        <taxon>Diaporthales</taxon>
        <taxon>Diaporthaceae</taxon>
        <taxon>Diaporthe</taxon>
        <taxon>Diaporthe eres species complex</taxon>
    </lineage>
</organism>
<feature type="compositionally biased region" description="Polar residues" evidence="7">
    <location>
        <begin position="1082"/>
        <end position="1095"/>
    </location>
</feature>
<name>A0ABR1PGR1_DIAER</name>
<feature type="DNA-binding region" description="TEA" evidence="6">
    <location>
        <begin position="218"/>
        <end position="292"/>
    </location>
</feature>
<comment type="caution">
    <text evidence="9">The sequence shown here is derived from an EMBL/GenBank/DDBJ whole genome shotgun (WGS) entry which is preliminary data.</text>
</comment>
<proteinExistence type="inferred from homology"/>